<name>A0ABS6FKP4_9FIRM</name>
<organism evidence="3 4">
    <name type="scientific">Peptoniphilus ovalis</name>
    <dbReference type="NCBI Taxonomy" id="2841503"/>
    <lineage>
        <taxon>Bacteria</taxon>
        <taxon>Bacillati</taxon>
        <taxon>Bacillota</taxon>
        <taxon>Tissierellia</taxon>
        <taxon>Tissierellales</taxon>
        <taxon>Peptoniphilaceae</taxon>
        <taxon>Peptoniphilus</taxon>
    </lineage>
</organism>
<sequence length="287" mass="30117">MNILTLLAGFAGGFFGAAYGSIPAFILTGVFALIGSVLTLAGVTDFTVGNIAFGPFFGPHVSFAAGAAAATYAANKAKKLDDAQNVLAALFGLNDINTLLVGGLYGLVGIICFTLITKQTAFVTDYPAFCVCVVLFLNRIILGKTSLIGTLKEGEKREILPQQDAIMNGSVGLLFGLGIAILGKLLMDAGVSKESMGIYPVFTFGFSAISLAFLQMGFSVPITHHITYPAATVFVMTGNVYLAALTGLINALLWVMAGKIFNSHCDTYIDPPAIVIAVSMFVINLIF</sequence>
<feature type="domain" description="DUF7973" evidence="2">
    <location>
        <begin position="202"/>
        <end position="286"/>
    </location>
</feature>
<feature type="transmembrane region" description="Helical" evidence="1">
    <location>
        <begin position="165"/>
        <end position="186"/>
    </location>
</feature>
<evidence type="ECO:0000313" key="4">
    <source>
        <dbReference type="Proteomes" id="UP000783742"/>
    </source>
</evidence>
<dbReference type="Pfam" id="PF25928">
    <property type="entry name" value="DUF7973"/>
    <property type="match status" value="2"/>
</dbReference>
<keyword evidence="1" id="KW-1133">Transmembrane helix</keyword>
<dbReference type="EMBL" id="JAHLQO010000005">
    <property type="protein sequence ID" value="MBU5669765.1"/>
    <property type="molecule type" value="Genomic_DNA"/>
</dbReference>
<evidence type="ECO:0000313" key="3">
    <source>
        <dbReference type="EMBL" id="MBU5669765.1"/>
    </source>
</evidence>
<feature type="domain" description="DUF7973" evidence="2">
    <location>
        <begin position="3"/>
        <end position="154"/>
    </location>
</feature>
<comment type="caution">
    <text evidence="3">The sequence shown here is derived from an EMBL/GenBank/DDBJ whole genome shotgun (WGS) entry which is preliminary data.</text>
</comment>
<dbReference type="InterPro" id="IPR058279">
    <property type="entry name" value="DUF7973"/>
</dbReference>
<keyword evidence="1" id="KW-0472">Membrane</keyword>
<keyword evidence="4" id="KW-1185">Reference proteome</keyword>
<evidence type="ECO:0000259" key="2">
    <source>
        <dbReference type="Pfam" id="PF25928"/>
    </source>
</evidence>
<feature type="transmembrane region" description="Helical" evidence="1">
    <location>
        <begin position="30"/>
        <end position="49"/>
    </location>
</feature>
<feature type="transmembrane region" description="Helical" evidence="1">
    <location>
        <begin position="123"/>
        <end position="142"/>
    </location>
</feature>
<gene>
    <name evidence="3" type="ORF">KQI68_07945</name>
</gene>
<reference evidence="3 4" key="1">
    <citation type="submission" date="2021-06" db="EMBL/GenBank/DDBJ databases">
        <authorList>
            <person name="Sun Q."/>
            <person name="Li D."/>
        </authorList>
    </citation>
    <scope>NUCLEOTIDE SEQUENCE [LARGE SCALE GENOMIC DNA]</scope>
    <source>
        <strain evidence="3 4">MSJ-1</strain>
    </source>
</reference>
<feature type="transmembrane region" description="Helical" evidence="1">
    <location>
        <begin position="86"/>
        <end position="116"/>
    </location>
</feature>
<keyword evidence="1" id="KW-0812">Transmembrane</keyword>
<feature type="transmembrane region" description="Helical" evidence="1">
    <location>
        <begin position="230"/>
        <end position="256"/>
    </location>
</feature>
<dbReference type="RefSeq" id="WP_216549605.1">
    <property type="nucleotide sequence ID" value="NZ_JAHLQO010000005.1"/>
</dbReference>
<dbReference type="Proteomes" id="UP000783742">
    <property type="component" value="Unassembled WGS sequence"/>
</dbReference>
<proteinExistence type="predicted"/>
<protein>
    <recommendedName>
        <fullName evidence="2">DUF7973 domain-containing protein</fullName>
    </recommendedName>
</protein>
<feature type="transmembrane region" description="Helical" evidence="1">
    <location>
        <begin position="198"/>
        <end position="218"/>
    </location>
</feature>
<feature type="transmembrane region" description="Helical" evidence="1">
    <location>
        <begin position="56"/>
        <end position="74"/>
    </location>
</feature>
<evidence type="ECO:0000256" key="1">
    <source>
        <dbReference type="SAM" id="Phobius"/>
    </source>
</evidence>
<accession>A0ABS6FKP4</accession>
<feature type="transmembrane region" description="Helical" evidence="1">
    <location>
        <begin position="268"/>
        <end position="286"/>
    </location>
</feature>